<organism evidence="2 3">
    <name type="scientific">Frieseomelitta varia</name>
    <dbReference type="NCBI Taxonomy" id="561572"/>
    <lineage>
        <taxon>Eukaryota</taxon>
        <taxon>Metazoa</taxon>
        <taxon>Ecdysozoa</taxon>
        <taxon>Arthropoda</taxon>
        <taxon>Hexapoda</taxon>
        <taxon>Insecta</taxon>
        <taxon>Pterygota</taxon>
        <taxon>Neoptera</taxon>
        <taxon>Endopterygota</taxon>
        <taxon>Hymenoptera</taxon>
        <taxon>Apocrita</taxon>
        <taxon>Aculeata</taxon>
        <taxon>Apoidea</taxon>
        <taxon>Anthophila</taxon>
        <taxon>Apidae</taxon>
        <taxon>Frieseomelitta</taxon>
    </lineage>
</organism>
<sequence>MSESKEIIQILLKNSHCLQISLQKRNRFLEKIESAHVTYLFLTMGIIVVCVSITMVQLAMMEVCFDFYKFIGFLLVQLLHLCFLTMQGQFHFNFVLHWFTIISITLKGLYIVLLSIEEILDYLIFGIILYTSFQINEKNI</sequence>
<keyword evidence="1" id="KW-0812">Transmembrane</keyword>
<dbReference type="AlphaFoldDB" id="A0A833SBD5"/>
<gene>
    <name evidence="2" type="ORF">E2986_13453</name>
</gene>
<evidence type="ECO:0000313" key="3">
    <source>
        <dbReference type="Proteomes" id="UP000655588"/>
    </source>
</evidence>
<evidence type="ECO:0000313" key="2">
    <source>
        <dbReference type="EMBL" id="KAF3423558.1"/>
    </source>
</evidence>
<dbReference type="Proteomes" id="UP000655588">
    <property type="component" value="Unassembled WGS sequence"/>
</dbReference>
<accession>A0A833SBD5</accession>
<keyword evidence="1" id="KW-0472">Membrane</keyword>
<feature type="transmembrane region" description="Helical" evidence="1">
    <location>
        <begin position="37"/>
        <end position="61"/>
    </location>
</feature>
<keyword evidence="1" id="KW-1133">Transmembrane helix</keyword>
<feature type="transmembrane region" description="Helical" evidence="1">
    <location>
        <begin position="67"/>
        <end position="85"/>
    </location>
</feature>
<feature type="transmembrane region" description="Helical" evidence="1">
    <location>
        <begin position="119"/>
        <end position="136"/>
    </location>
</feature>
<keyword evidence="3" id="KW-1185">Reference proteome</keyword>
<protein>
    <submittedName>
        <fullName evidence="2">Uncharacterized protein</fullName>
    </submittedName>
</protein>
<dbReference type="EMBL" id="WNWW01000557">
    <property type="protein sequence ID" value="KAF3423558.1"/>
    <property type="molecule type" value="Genomic_DNA"/>
</dbReference>
<name>A0A833SBD5_9HYME</name>
<comment type="caution">
    <text evidence="2">The sequence shown here is derived from an EMBL/GenBank/DDBJ whole genome shotgun (WGS) entry which is preliminary data.</text>
</comment>
<reference evidence="2" key="1">
    <citation type="submission" date="2019-11" db="EMBL/GenBank/DDBJ databases">
        <title>The nuclear and mitochondrial genomes of Frieseomelitta varia - a highly eusocial stingless bee (Meliponini) with a permanently sterile worker caste.</title>
        <authorList>
            <person name="Freitas F.C.P."/>
            <person name="Lourenco A.P."/>
            <person name="Nunes F.M.F."/>
            <person name="Paschoal A.R."/>
            <person name="Abreu F.C.P."/>
            <person name="Barbin F.O."/>
            <person name="Bataglia L."/>
            <person name="Cardoso-Junior C.A.M."/>
            <person name="Cervoni M.S."/>
            <person name="Silva S.R."/>
            <person name="Dalarmi F."/>
            <person name="Del Lama M.A."/>
            <person name="Depintor T.S."/>
            <person name="Ferreira K.M."/>
            <person name="Goria P.S."/>
            <person name="Jaskot M.C."/>
            <person name="Lago D.C."/>
            <person name="Luna-Lucena D."/>
            <person name="Moda L.M."/>
            <person name="Nascimento L."/>
            <person name="Pedrino M."/>
            <person name="Rabico F.O."/>
            <person name="Sanches F.C."/>
            <person name="Santos D.E."/>
            <person name="Santos C.G."/>
            <person name="Vieira J."/>
            <person name="Lopes T.F."/>
            <person name="Barchuk A.R."/>
            <person name="Hartfelder K."/>
            <person name="Simoes Z.L.P."/>
            <person name="Bitondi M.M.G."/>
            <person name="Pinheiro D.G."/>
        </authorList>
    </citation>
    <scope>NUCLEOTIDE SEQUENCE</scope>
    <source>
        <strain evidence="2">USP_RPSP 00005682</strain>
        <tissue evidence="2">Whole individual</tissue>
    </source>
</reference>
<proteinExistence type="predicted"/>
<evidence type="ECO:0000256" key="1">
    <source>
        <dbReference type="SAM" id="Phobius"/>
    </source>
</evidence>